<evidence type="ECO:0000313" key="1">
    <source>
        <dbReference type="EMBL" id="GAV74660.1"/>
    </source>
</evidence>
<proteinExistence type="predicted"/>
<evidence type="ECO:0000313" key="2">
    <source>
        <dbReference type="Proteomes" id="UP000187406"/>
    </source>
</evidence>
<name>A0A1Q3C350_CEPFO</name>
<keyword evidence="2" id="KW-1185">Reference proteome</keyword>
<gene>
    <name evidence="1" type="ORF">CFOL_v3_18140</name>
</gene>
<dbReference type="OrthoDB" id="1938625at2759"/>
<dbReference type="EMBL" id="BDDD01001257">
    <property type="protein sequence ID" value="GAV74660.1"/>
    <property type="molecule type" value="Genomic_DNA"/>
</dbReference>
<sequence length="132" mass="14889">MHEQSLLWVRVISTKYMKDSYILDITNNPSQWHAWRSISKGISSLRKGLVWKVGDGSSIKVWSDNWLGFGPLADHIVGNIPEDDMNIIVADLIDLNWNWNLSSISPALSLDITTKIYSLPIPILLSSIDILT</sequence>
<reference evidence="2" key="1">
    <citation type="submission" date="2016-04" db="EMBL/GenBank/DDBJ databases">
        <title>Cephalotus genome sequencing.</title>
        <authorList>
            <person name="Fukushima K."/>
            <person name="Hasebe M."/>
            <person name="Fang X."/>
        </authorList>
    </citation>
    <scope>NUCLEOTIDE SEQUENCE [LARGE SCALE GENOMIC DNA]</scope>
    <source>
        <strain evidence="2">cv. St1</strain>
    </source>
</reference>
<evidence type="ECO:0008006" key="3">
    <source>
        <dbReference type="Google" id="ProtNLM"/>
    </source>
</evidence>
<organism evidence="1 2">
    <name type="scientific">Cephalotus follicularis</name>
    <name type="common">Albany pitcher plant</name>
    <dbReference type="NCBI Taxonomy" id="3775"/>
    <lineage>
        <taxon>Eukaryota</taxon>
        <taxon>Viridiplantae</taxon>
        <taxon>Streptophyta</taxon>
        <taxon>Embryophyta</taxon>
        <taxon>Tracheophyta</taxon>
        <taxon>Spermatophyta</taxon>
        <taxon>Magnoliopsida</taxon>
        <taxon>eudicotyledons</taxon>
        <taxon>Gunneridae</taxon>
        <taxon>Pentapetalae</taxon>
        <taxon>rosids</taxon>
        <taxon>fabids</taxon>
        <taxon>Oxalidales</taxon>
        <taxon>Cephalotaceae</taxon>
        <taxon>Cephalotus</taxon>
    </lineage>
</organism>
<accession>A0A1Q3C350</accession>
<protein>
    <recommendedName>
        <fullName evidence="3">Zf-RVT domain-containing protein</fullName>
    </recommendedName>
</protein>
<dbReference type="Proteomes" id="UP000187406">
    <property type="component" value="Unassembled WGS sequence"/>
</dbReference>
<dbReference type="AlphaFoldDB" id="A0A1Q3C350"/>
<dbReference type="InParanoid" id="A0A1Q3C350"/>
<comment type="caution">
    <text evidence="1">The sequence shown here is derived from an EMBL/GenBank/DDBJ whole genome shotgun (WGS) entry which is preliminary data.</text>
</comment>